<feature type="compositionally biased region" description="Low complexity" evidence="7">
    <location>
        <begin position="329"/>
        <end position="361"/>
    </location>
</feature>
<evidence type="ECO:0000256" key="1">
    <source>
        <dbReference type="ARBA" id="ARBA00004167"/>
    </source>
</evidence>
<feature type="region of interest" description="Disordered" evidence="7">
    <location>
        <begin position="878"/>
        <end position="899"/>
    </location>
</feature>
<keyword evidence="3 8" id="KW-0812">Transmembrane</keyword>
<evidence type="ECO:0000256" key="8">
    <source>
        <dbReference type="SAM" id="Phobius"/>
    </source>
</evidence>
<dbReference type="GO" id="GO:0032541">
    <property type="term" value="C:cortical endoplasmic reticulum"/>
    <property type="evidence" value="ECO:0007669"/>
    <property type="project" value="TreeGrafter"/>
</dbReference>
<feature type="region of interest" description="Disordered" evidence="7">
    <location>
        <begin position="265"/>
        <end position="292"/>
    </location>
</feature>
<feature type="compositionally biased region" description="Polar residues" evidence="7">
    <location>
        <begin position="45"/>
        <end position="67"/>
    </location>
</feature>
<proteinExistence type="inferred from homology"/>
<dbReference type="SMART" id="SM00568">
    <property type="entry name" value="GRAM"/>
    <property type="match status" value="1"/>
</dbReference>
<dbReference type="InterPro" id="IPR031968">
    <property type="entry name" value="VASt"/>
</dbReference>
<dbReference type="PROSITE" id="PS51778">
    <property type="entry name" value="VAST"/>
    <property type="match status" value="1"/>
</dbReference>
<dbReference type="STRING" id="2282107.A0A286USV3"/>
<keyword evidence="6" id="KW-0175">Coiled coil</keyword>
<dbReference type="GO" id="GO:0005886">
    <property type="term" value="C:plasma membrane"/>
    <property type="evidence" value="ECO:0007669"/>
    <property type="project" value="TreeGrafter"/>
</dbReference>
<dbReference type="GO" id="GO:0120015">
    <property type="term" value="F:sterol transfer activity"/>
    <property type="evidence" value="ECO:0007669"/>
    <property type="project" value="TreeGrafter"/>
</dbReference>
<protein>
    <recommendedName>
        <fullName evidence="9">VASt domain-containing protein</fullName>
    </recommendedName>
</protein>
<dbReference type="InterPro" id="IPR051482">
    <property type="entry name" value="Cholesterol_transport"/>
</dbReference>
<comment type="similarity">
    <text evidence="2">Belongs to the YSP2 family.</text>
</comment>
<dbReference type="PANTHER" id="PTHR23319">
    <property type="entry name" value="GRAM DOMAIN CONTAINING 1B, ISOFORM E"/>
    <property type="match status" value="1"/>
</dbReference>
<dbReference type="AlphaFoldDB" id="A0A286USV3"/>
<dbReference type="InterPro" id="IPR004182">
    <property type="entry name" value="GRAM"/>
</dbReference>
<dbReference type="GO" id="GO:0032934">
    <property type="term" value="F:sterol binding"/>
    <property type="evidence" value="ECO:0007669"/>
    <property type="project" value="TreeGrafter"/>
</dbReference>
<dbReference type="GO" id="GO:0140268">
    <property type="term" value="C:endoplasmic reticulum-plasma membrane contact site"/>
    <property type="evidence" value="ECO:0007669"/>
    <property type="project" value="TreeGrafter"/>
</dbReference>
<comment type="subcellular location">
    <subcellularLocation>
        <location evidence="1">Membrane</location>
        <topology evidence="1">Single-pass membrane protein</topology>
    </subcellularLocation>
</comment>
<keyword evidence="11" id="KW-1185">Reference proteome</keyword>
<dbReference type="GO" id="GO:0005789">
    <property type="term" value="C:endoplasmic reticulum membrane"/>
    <property type="evidence" value="ECO:0007669"/>
    <property type="project" value="TreeGrafter"/>
</dbReference>
<feature type="compositionally biased region" description="Basic and acidic residues" evidence="7">
    <location>
        <begin position="89"/>
        <end position="108"/>
    </location>
</feature>
<feature type="region of interest" description="Disordered" evidence="7">
    <location>
        <begin position="14"/>
        <end position="122"/>
    </location>
</feature>
<keyword evidence="4 8" id="KW-1133">Transmembrane helix</keyword>
<accession>A0A286USV3</accession>
<dbReference type="CDD" id="cd13220">
    <property type="entry name" value="PH-GRAM_GRAMDC"/>
    <property type="match status" value="1"/>
</dbReference>
<dbReference type="Pfam" id="PF02893">
    <property type="entry name" value="GRAM"/>
    <property type="match status" value="1"/>
</dbReference>
<evidence type="ECO:0000256" key="6">
    <source>
        <dbReference type="SAM" id="Coils"/>
    </source>
</evidence>
<feature type="compositionally biased region" description="Polar residues" evidence="7">
    <location>
        <begin position="14"/>
        <end position="30"/>
    </location>
</feature>
<reference evidence="10 11" key="1">
    <citation type="journal article" date="2017" name="Mol. Ecol.">
        <title>Comparative and population genomic landscape of Phellinus noxius: A hypervariable fungus causing root rot in trees.</title>
        <authorList>
            <person name="Chung C.L."/>
            <person name="Lee T.J."/>
            <person name="Akiba M."/>
            <person name="Lee H.H."/>
            <person name="Kuo T.H."/>
            <person name="Liu D."/>
            <person name="Ke H.M."/>
            <person name="Yokoi T."/>
            <person name="Roa M.B."/>
            <person name="Lu M.J."/>
            <person name="Chang Y.Y."/>
            <person name="Ann P.J."/>
            <person name="Tsai J.N."/>
            <person name="Chen C.Y."/>
            <person name="Tzean S.S."/>
            <person name="Ota Y."/>
            <person name="Hattori T."/>
            <person name="Sahashi N."/>
            <person name="Liou R.F."/>
            <person name="Kikuchi T."/>
            <person name="Tsai I.J."/>
        </authorList>
    </citation>
    <scope>NUCLEOTIDE SEQUENCE [LARGE SCALE GENOMIC DNA]</scope>
    <source>
        <strain evidence="10 11">FFPRI411160</strain>
    </source>
</reference>
<evidence type="ECO:0000256" key="5">
    <source>
        <dbReference type="ARBA" id="ARBA00023136"/>
    </source>
</evidence>
<feature type="coiled-coil region" evidence="6">
    <location>
        <begin position="899"/>
        <end position="926"/>
    </location>
</feature>
<feature type="compositionally biased region" description="Pro residues" evidence="7">
    <location>
        <begin position="319"/>
        <end position="328"/>
    </location>
</feature>
<feature type="compositionally biased region" description="Low complexity" evidence="7">
    <location>
        <begin position="265"/>
        <end position="274"/>
    </location>
</feature>
<feature type="region of interest" description="Disordered" evidence="7">
    <location>
        <begin position="179"/>
        <end position="200"/>
    </location>
</feature>
<evidence type="ECO:0000259" key="9">
    <source>
        <dbReference type="PROSITE" id="PS51778"/>
    </source>
</evidence>
<sequence>MAPNFLSKFVKTNGSLAPANNHQRVRTTSDIGPHRASTIAGPIDASTTPSLILTNENDSPVQPSTPGSLHRSDSPHGRRARSASLSPSDRSRILRKESRESTLVETERTQSAPSSTGITGANEVEEGSMGLGIDLGLPANSNVSPLSHAPGLPAEASVSNGIENMIRRKFSSRSLVQKAESTQSILDPSKTSISSDGQEAEIPFRTTVLVDSPKSDHTPTVTSFPTMAEMEAIPSANAALSPSLSVLSSSSLAPHGIKDSDTVSITSSVSVNKKMPWRRGSGGSSKKRKPTAGLAGAIAASGLMMANPVGSQSLVQFMPPVPNSPPRSQPQSPRPSLQGNRSRVVSNGSRVRSRAGSSSVNMVEEQGVNGDQTDASSDSYEDGLDIDEEIPVTGFAVASNKRNADFHEMFPQVPEGDYLIEDYGCALQREILIQGRLYISENHICFHANIFGWITDLIIPVYEIISLEKKMTALFIPNALQITTRNSKYTFASFLSRDTTYDVIHNIWRLVRPDAESLSGEVSGRPSLDDPELLKSGPASTIATSLLSPVPEKITQCKCGKDGTHYPETALVAVFPGTPEKIYNLMFASGFIKDFMTEEQNLKDLQISDWVPDPDTKLLSRKFSYIKILNGVVKQTKCELVDETLYCNFDDYICTLTTTRTPDVPSGGAFSVKTKTCIMWASAATTKVVVTTQVEWTGRSFIKSMINSSAIEGQKQYHADLEKAMRKYITEHKTEFVPEGMEDVVTSPAVINAVGEENAANGVNVPLSEEEASKKREHERNQRATQWAFDTVMGAWKVARQSTLDAVDLVSDAWDQSSSTTILYFVIVVLVISNLWTLVMVGRREEVGRRKEMIKIEEQKKWVHSIVAALWEERQTGRHYPGGTQLPDAIPSSATPSSSGDINLELAELNRELDIVEERIKNIRQSLNNLD</sequence>
<evidence type="ECO:0000313" key="11">
    <source>
        <dbReference type="Proteomes" id="UP000217199"/>
    </source>
</evidence>
<dbReference type="Proteomes" id="UP000217199">
    <property type="component" value="Unassembled WGS sequence"/>
</dbReference>
<dbReference type="EMBL" id="NBII01000002">
    <property type="protein sequence ID" value="PAV22686.1"/>
    <property type="molecule type" value="Genomic_DNA"/>
</dbReference>
<evidence type="ECO:0000256" key="3">
    <source>
        <dbReference type="ARBA" id="ARBA00022692"/>
    </source>
</evidence>
<gene>
    <name evidence="10" type="ORF">PNOK_0264300</name>
</gene>
<evidence type="ECO:0000313" key="10">
    <source>
        <dbReference type="EMBL" id="PAV22686.1"/>
    </source>
</evidence>
<evidence type="ECO:0000256" key="4">
    <source>
        <dbReference type="ARBA" id="ARBA00022989"/>
    </source>
</evidence>
<feature type="compositionally biased region" description="Polar residues" evidence="7">
    <location>
        <begin position="369"/>
        <end position="378"/>
    </location>
</feature>
<keyword evidence="5 8" id="KW-0472">Membrane</keyword>
<dbReference type="InParanoid" id="A0A286USV3"/>
<name>A0A286USV3_9AGAM</name>
<evidence type="ECO:0000256" key="2">
    <source>
        <dbReference type="ARBA" id="ARBA00006582"/>
    </source>
</evidence>
<feature type="region of interest" description="Disordered" evidence="7">
    <location>
        <begin position="314"/>
        <end position="380"/>
    </location>
</feature>
<dbReference type="GO" id="GO:0005739">
    <property type="term" value="C:mitochondrion"/>
    <property type="evidence" value="ECO:0007669"/>
    <property type="project" value="TreeGrafter"/>
</dbReference>
<dbReference type="GO" id="GO:0032366">
    <property type="term" value="P:intracellular sterol transport"/>
    <property type="evidence" value="ECO:0007669"/>
    <property type="project" value="TreeGrafter"/>
</dbReference>
<dbReference type="Gene3D" id="2.30.29.30">
    <property type="entry name" value="Pleckstrin-homology domain (PH domain)/Phosphotyrosine-binding domain (PTB)"/>
    <property type="match status" value="1"/>
</dbReference>
<dbReference type="Pfam" id="PF16016">
    <property type="entry name" value="VASt"/>
    <property type="match status" value="1"/>
</dbReference>
<comment type="caution">
    <text evidence="10">The sequence shown here is derived from an EMBL/GenBank/DDBJ whole genome shotgun (WGS) entry which is preliminary data.</text>
</comment>
<feature type="compositionally biased region" description="Polar residues" evidence="7">
    <location>
        <begin position="109"/>
        <end position="119"/>
    </location>
</feature>
<dbReference type="OrthoDB" id="2162691at2759"/>
<feature type="domain" description="VASt" evidence="9">
    <location>
        <begin position="565"/>
        <end position="733"/>
    </location>
</feature>
<organism evidence="10 11">
    <name type="scientific">Pyrrhoderma noxium</name>
    <dbReference type="NCBI Taxonomy" id="2282107"/>
    <lineage>
        <taxon>Eukaryota</taxon>
        <taxon>Fungi</taxon>
        <taxon>Dikarya</taxon>
        <taxon>Basidiomycota</taxon>
        <taxon>Agaricomycotina</taxon>
        <taxon>Agaricomycetes</taxon>
        <taxon>Hymenochaetales</taxon>
        <taxon>Hymenochaetaceae</taxon>
        <taxon>Pyrrhoderma</taxon>
    </lineage>
</organism>
<dbReference type="InterPro" id="IPR011993">
    <property type="entry name" value="PH-like_dom_sf"/>
</dbReference>
<feature type="compositionally biased region" description="Polar residues" evidence="7">
    <location>
        <begin position="179"/>
        <end position="197"/>
    </location>
</feature>
<dbReference type="PANTHER" id="PTHR23319:SF4">
    <property type="entry name" value="GRAM DOMAIN CONTAINING 1B, ISOFORM E"/>
    <property type="match status" value="1"/>
</dbReference>
<feature type="transmembrane region" description="Helical" evidence="8">
    <location>
        <begin position="822"/>
        <end position="841"/>
    </location>
</feature>
<evidence type="ECO:0000256" key="7">
    <source>
        <dbReference type="SAM" id="MobiDB-lite"/>
    </source>
</evidence>